<protein>
    <submittedName>
        <fullName evidence="8">Uncharacterized membrane protein YeaQ/YmgE, transglycosylase-associated protein family</fullName>
    </submittedName>
</protein>
<gene>
    <name evidence="8" type="ORF">SAMN04488509_10189</name>
</gene>
<accession>A0A1G6RT48</accession>
<feature type="transmembrane region" description="Helical" evidence="7">
    <location>
        <begin position="58"/>
        <end position="78"/>
    </location>
</feature>
<dbReference type="STRING" id="265719.SAMN04488509_10189"/>
<dbReference type="PANTHER" id="PTHR33884">
    <property type="entry name" value="UPF0410 PROTEIN YMGE"/>
    <property type="match status" value="1"/>
</dbReference>
<feature type="transmembrane region" description="Helical" evidence="7">
    <location>
        <begin position="27"/>
        <end position="46"/>
    </location>
</feature>
<evidence type="ECO:0000256" key="1">
    <source>
        <dbReference type="ARBA" id="ARBA00004651"/>
    </source>
</evidence>
<sequence length="82" mass="8441">MSILWTLLIGFVIGLVARFLKPGPQKLGLILTTVLGIAGAFVGSFIGQTLGLYQPGQAAGFIMSVIGAIIVLAVWGALSKGK</sequence>
<dbReference type="InterPro" id="IPR007341">
    <property type="entry name" value="Transgly_assoc"/>
</dbReference>
<dbReference type="GO" id="GO:0005886">
    <property type="term" value="C:plasma membrane"/>
    <property type="evidence" value="ECO:0007669"/>
    <property type="project" value="UniProtKB-SubCell"/>
</dbReference>
<dbReference type="EMBL" id="FNAG01000001">
    <property type="protein sequence ID" value="SDD07860.1"/>
    <property type="molecule type" value="Genomic_DNA"/>
</dbReference>
<comment type="similarity">
    <text evidence="2">Belongs to the UPF0410 family.</text>
</comment>
<keyword evidence="3" id="KW-1003">Cell membrane</keyword>
<keyword evidence="6 7" id="KW-0472">Membrane</keyword>
<comment type="subcellular location">
    <subcellularLocation>
        <location evidence="1">Cell membrane</location>
        <topology evidence="1">Multi-pass membrane protein</topology>
    </subcellularLocation>
</comment>
<evidence type="ECO:0000256" key="2">
    <source>
        <dbReference type="ARBA" id="ARBA00011006"/>
    </source>
</evidence>
<organism evidence="8 9">
    <name type="scientific">Aquimonas voraii</name>
    <dbReference type="NCBI Taxonomy" id="265719"/>
    <lineage>
        <taxon>Bacteria</taxon>
        <taxon>Pseudomonadati</taxon>
        <taxon>Pseudomonadota</taxon>
        <taxon>Gammaproteobacteria</taxon>
        <taxon>Lysobacterales</taxon>
        <taxon>Lysobacteraceae</taxon>
        <taxon>Aquimonas</taxon>
    </lineage>
</organism>
<dbReference type="Pfam" id="PF04226">
    <property type="entry name" value="Transgly_assoc"/>
    <property type="match status" value="1"/>
</dbReference>
<proteinExistence type="inferred from homology"/>
<dbReference type="Proteomes" id="UP000199603">
    <property type="component" value="Unassembled WGS sequence"/>
</dbReference>
<evidence type="ECO:0000313" key="9">
    <source>
        <dbReference type="Proteomes" id="UP000199603"/>
    </source>
</evidence>
<dbReference type="RefSeq" id="WP_091237552.1">
    <property type="nucleotide sequence ID" value="NZ_FNAG01000001.1"/>
</dbReference>
<evidence type="ECO:0000313" key="8">
    <source>
        <dbReference type="EMBL" id="SDD07860.1"/>
    </source>
</evidence>
<reference evidence="8 9" key="1">
    <citation type="submission" date="2016-10" db="EMBL/GenBank/DDBJ databases">
        <authorList>
            <person name="de Groot N.N."/>
        </authorList>
    </citation>
    <scope>NUCLEOTIDE SEQUENCE [LARGE SCALE GENOMIC DNA]</scope>
    <source>
        <strain evidence="8 9">DSM 16957</strain>
    </source>
</reference>
<evidence type="ECO:0000256" key="5">
    <source>
        <dbReference type="ARBA" id="ARBA00022989"/>
    </source>
</evidence>
<evidence type="ECO:0000256" key="7">
    <source>
        <dbReference type="SAM" id="Phobius"/>
    </source>
</evidence>
<dbReference type="PANTHER" id="PTHR33884:SF7">
    <property type="entry name" value="BSL8023 PROTEIN"/>
    <property type="match status" value="1"/>
</dbReference>
<keyword evidence="9" id="KW-1185">Reference proteome</keyword>
<keyword evidence="5 7" id="KW-1133">Transmembrane helix</keyword>
<evidence type="ECO:0000256" key="4">
    <source>
        <dbReference type="ARBA" id="ARBA00022692"/>
    </source>
</evidence>
<evidence type="ECO:0000256" key="6">
    <source>
        <dbReference type="ARBA" id="ARBA00023136"/>
    </source>
</evidence>
<evidence type="ECO:0000256" key="3">
    <source>
        <dbReference type="ARBA" id="ARBA00022475"/>
    </source>
</evidence>
<keyword evidence="4 7" id="KW-0812">Transmembrane</keyword>
<name>A0A1G6RT48_9GAMM</name>
<dbReference type="AlphaFoldDB" id="A0A1G6RT48"/>
<dbReference type="OrthoDB" id="9811343at2"/>